<keyword evidence="7 8" id="KW-0378">Hydrolase</keyword>
<comment type="similarity">
    <text evidence="2 8">Belongs to the ribonuclease N1/T1 family.</text>
</comment>
<evidence type="ECO:0000313" key="11">
    <source>
        <dbReference type="EMBL" id="SFS84157.1"/>
    </source>
</evidence>
<dbReference type="AlphaFoldDB" id="A0A1I6T5B8"/>
<dbReference type="GO" id="GO:0004521">
    <property type="term" value="F:RNA endonuclease activity"/>
    <property type="evidence" value="ECO:0007669"/>
    <property type="project" value="UniProtKB-UniRule"/>
</dbReference>
<accession>A0A1I6T5B8</accession>
<evidence type="ECO:0000256" key="3">
    <source>
        <dbReference type="ARBA" id="ARBA00022214"/>
    </source>
</evidence>
<reference evidence="11 12" key="1">
    <citation type="submission" date="2016-10" db="EMBL/GenBank/DDBJ databases">
        <authorList>
            <person name="de Groot N.N."/>
        </authorList>
    </citation>
    <scope>NUCLEOTIDE SEQUENCE [LARGE SCALE GENOMIC DNA]</scope>
    <source>
        <strain evidence="11 12">DSM 17074</strain>
    </source>
</reference>
<dbReference type="PRINTS" id="PR00117">
    <property type="entry name" value="BARNASE"/>
</dbReference>
<dbReference type="Proteomes" id="UP000199139">
    <property type="component" value="Unassembled WGS sequence"/>
</dbReference>
<dbReference type="GO" id="GO:0005576">
    <property type="term" value="C:extracellular region"/>
    <property type="evidence" value="ECO:0007669"/>
    <property type="project" value="UniProtKB-SubCell"/>
</dbReference>
<dbReference type="Pfam" id="PF00545">
    <property type="entry name" value="Ribonuclease"/>
    <property type="match status" value="1"/>
</dbReference>
<keyword evidence="5 8" id="KW-0540">Nuclease</keyword>
<evidence type="ECO:0000313" key="13">
    <source>
        <dbReference type="Proteomes" id="UP000321773"/>
    </source>
</evidence>
<evidence type="ECO:0000256" key="7">
    <source>
        <dbReference type="ARBA" id="ARBA00022801"/>
    </source>
</evidence>
<organism evidence="11 12">
    <name type="scientific">Halolactibacillus miurensis</name>
    <dbReference type="NCBI Taxonomy" id="306541"/>
    <lineage>
        <taxon>Bacteria</taxon>
        <taxon>Bacillati</taxon>
        <taxon>Bacillota</taxon>
        <taxon>Bacilli</taxon>
        <taxon>Bacillales</taxon>
        <taxon>Bacillaceae</taxon>
        <taxon>Halolactibacillus</taxon>
    </lineage>
</organism>
<dbReference type="EMBL" id="FPAI01000012">
    <property type="protein sequence ID" value="SFS84157.1"/>
    <property type="molecule type" value="Genomic_DNA"/>
</dbReference>
<name>A0A1I6T5B8_9BACI</name>
<comment type="subcellular location">
    <subcellularLocation>
        <location evidence="1 8">Secreted</location>
    </subcellularLocation>
</comment>
<reference evidence="10 13" key="2">
    <citation type="submission" date="2019-07" db="EMBL/GenBank/DDBJ databases">
        <title>Whole genome shotgun sequence of Halolactibacillus miurensis NBRC 100873.</title>
        <authorList>
            <person name="Hosoyama A."/>
            <person name="Uohara A."/>
            <person name="Ohji S."/>
            <person name="Ichikawa N."/>
        </authorList>
    </citation>
    <scope>NUCLEOTIDE SEQUENCE [LARGE SCALE GENOMIC DNA]</scope>
    <source>
        <strain evidence="10 13">NBRC 100873</strain>
    </source>
</reference>
<dbReference type="InterPro" id="IPR001887">
    <property type="entry name" value="Barnase"/>
</dbReference>
<dbReference type="SUPFAM" id="SSF53933">
    <property type="entry name" value="Microbial ribonucleases"/>
    <property type="match status" value="1"/>
</dbReference>
<evidence type="ECO:0000256" key="4">
    <source>
        <dbReference type="ARBA" id="ARBA00022525"/>
    </source>
</evidence>
<dbReference type="GO" id="GO:0016787">
    <property type="term" value="F:hydrolase activity"/>
    <property type="evidence" value="ECO:0007669"/>
    <property type="project" value="UniProtKB-KW"/>
</dbReference>
<protein>
    <recommendedName>
        <fullName evidence="3 8">Ribonuclease</fullName>
        <ecNumber evidence="8">3.1.27.-</ecNumber>
    </recommendedName>
</protein>
<evidence type="ECO:0000256" key="2">
    <source>
        <dbReference type="ARBA" id="ARBA00009006"/>
    </source>
</evidence>
<dbReference type="PIRSF" id="PIRSF001013">
    <property type="entry name" value="Barnase"/>
    <property type="match status" value="1"/>
</dbReference>
<keyword evidence="6 8" id="KW-0255">Endonuclease</keyword>
<evidence type="ECO:0000313" key="12">
    <source>
        <dbReference type="Proteomes" id="UP000199139"/>
    </source>
</evidence>
<dbReference type="Proteomes" id="UP000321773">
    <property type="component" value="Unassembled WGS sequence"/>
</dbReference>
<feature type="active site" description="Proton acceptor" evidence="9">
    <location>
        <position position="117"/>
    </location>
</feature>
<evidence type="ECO:0000256" key="9">
    <source>
        <dbReference type="PIRSR" id="PIRSR001013-1"/>
    </source>
</evidence>
<sequence length="159" mass="17829">MKKISHIILLLFVALGVTLVSGDDIFDIFIDQTDQSTSQVDIEESGHYTSVEAVSTYITMYQALPSNYLTKSEAYDLGWEPDKGNLHDVASGMSIGGDRFYNREGKLPEAAGVTYYEADIDYTGGYRNEKRLVYSNGGEIYYTADHYQTFEEIEVGESQ</sequence>
<dbReference type="InterPro" id="IPR000026">
    <property type="entry name" value="N1-like"/>
</dbReference>
<dbReference type="InterPro" id="IPR016191">
    <property type="entry name" value="Ribonuclease/ribotoxin"/>
</dbReference>
<dbReference type="STRING" id="306541.SAMN05421668_11271"/>
<dbReference type="GO" id="GO:0003723">
    <property type="term" value="F:RNA binding"/>
    <property type="evidence" value="ECO:0007669"/>
    <property type="project" value="UniProtKB-UniRule"/>
</dbReference>
<dbReference type="EMBL" id="BJWJ01000043">
    <property type="protein sequence ID" value="GEM05654.1"/>
    <property type="molecule type" value="Genomic_DNA"/>
</dbReference>
<evidence type="ECO:0000256" key="6">
    <source>
        <dbReference type="ARBA" id="ARBA00022759"/>
    </source>
</evidence>
<evidence type="ECO:0000256" key="1">
    <source>
        <dbReference type="ARBA" id="ARBA00004613"/>
    </source>
</evidence>
<keyword evidence="13" id="KW-1185">Reference proteome</keyword>
<keyword evidence="4 8" id="KW-0964">Secreted</keyword>
<evidence type="ECO:0000313" key="10">
    <source>
        <dbReference type="EMBL" id="GEM05654.1"/>
    </source>
</evidence>
<proteinExistence type="inferred from homology"/>
<evidence type="ECO:0000256" key="8">
    <source>
        <dbReference type="PIRNR" id="PIRNR001013"/>
    </source>
</evidence>
<dbReference type="OrthoDB" id="9803442at2"/>
<dbReference type="Gene3D" id="3.10.450.30">
    <property type="entry name" value="Microbial ribonucleases"/>
    <property type="match status" value="1"/>
</dbReference>
<evidence type="ECO:0000256" key="5">
    <source>
        <dbReference type="ARBA" id="ARBA00022722"/>
    </source>
</evidence>
<feature type="active site" description="Proton donor" evidence="9">
    <location>
        <position position="146"/>
    </location>
</feature>
<gene>
    <name evidence="10" type="ORF">HMI01_26420</name>
    <name evidence="11" type="ORF">SAMN05421668_11271</name>
</gene>
<dbReference type="EC" id="3.1.27.-" evidence="8"/>